<dbReference type="AlphaFoldDB" id="A0A1F6V5Q8"/>
<reference evidence="1 2" key="1">
    <citation type="journal article" date="2016" name="Nat. Commun.">
        <title>Thousands of microbial genomes shed light on interconnected biogeochemical processes in an aquifer system.</title>
        <authorList>
            <person name="Anantharaman K."/>
            <person name="Brown C.T."/>
            <person name="Hug L.A."/>
            <person name="Sharon I."/>
            <person name="Castelle C.J."/>
            <person name="Probst A.J."/>
            <person name="Thomas B.C."/>
            <person name="Singh A."/>
            <person name="Wilkins M.J."/>
            <person name="Karaoz U."/>
            <person name="Brodie E.L."/>
            <person name="Williams K.H."/>
            <person name="Hubbard S.S."/>
            <person name="Banfield J.F."/>
        </authorList>
    </citation>
    <scope>NUCLEOTIDE SEQUENCE [LARGE SCALE GENOMIC DNA]</scope>
</reference>
<comment type="caution">
    <text evidence="1">The sequence shown here is derived from an EMBL/GenBank/DDBJ whole genome shotgun (WGS) entry which is preliminary data.</text>
</comment>
<accession>A0A1F6V5Q8</accession>
<evidence type="ECO:0000313" key="2">
    <source>
        <dbReference type="Proteomes" id="UP000179076"/>
    </source>
</evidence>
<dbReference type="PROSITE" id="PS51257">
    <property type="entry name" value="PROKAR_LIPOPROTEIN"/>
    <property type="match status" value="1"/>
</dbReference>
<dbReference type="Proteomes" id="UP000179076">
    <property type="component" value="Unassembled WGS sequence"/>
</dbReference>
<dbReference type="EMBL" id="MFSP01000120">
    <property type="protein sequence ID" value="OGI64796.1"/>
    <property type="molecule type" value="Genomic_DNA"/>
</dbReference>
<protein>
    <recommendedName>
        <fullName evidence="3">Lipoprotein</fullName>
    </recommendedName>
</protein>
<name>A0A1F6V5Q8_9PROT</name>
<organism evidence="1 2">
    <name type="scientific">Candidatus Muproteobacteria bacterium RBG_16_60_9</name>
    <dbReference type="NCBI Taxonomy" id="1817755"/>
    <lineage>
        <taxon>Bacteria</taxon>
        <taxon>Pseudomonadati</taxon>
        <taxon>Pseudomonadota</taxon>
        <taxon>Candidatus Muproteobacteria</taxon>
    </lineage>
</organism>
<proteinExistence type="predicted"/>
<evidence type="ECO:0000313" key="1">
    <source>
        <dbReference type="EMBL" id="OGI64796.1"/>
    </source>
</evidence>
<evidence type="ECO:0008006" key="3">
    <source>
        <dbReference type="Google" id="ProtNLM"/>
    </source>
</evidence>
<sequence length="278" mass="31336">MNSKLILIVGIFTATLVAGCAGFPGEFPTKEEIRGYSSIGRVKWHVPTGKGFYFAVPHFTQGPRLKCEFPKSGECEISVYARDLRIDFENRKKEYFAEMQALLKDAEELAVEVQSYGSGVPVLYATLTDKRRGESYRYLTRGLYVRGPFIIKFEHLTNDASGVELSRILKTVHSAEPLDAMAIFTWKLSDYKTICGERFPELKSKNDAAFSSSKFANVDWVKLMQPSDGSSTSEQISTRFEKAKQQLAESFAKRPPDEFQSFCQSFPAQVKEAERGLL</sequence>
<gene>
    <name evidence="1" type="ORF">A2W18_00660</name>
</gene>